<reference evidence="2" key="1">
    <citation type="submission" date="2025-08" db="UniProtKB">
        <authorList>
            <consortium name="Ensembl"/>
        </authorList>
    </citation>
    <scope>IDENTIFICATION</scope>
</reference>
<dbReference type="FunCoup" id="A0A663F6H0">
    <property type="interactions" value="113"/>
</dbReference>
<evidence type="ECO:0000313" key="2">
    <source>
        <dbReference type="Ensembl" id="ENSACCP00020019728.1"/>
    </source>
</evidence>
<sequence length="92" mass="10395">MSNTTAPTAPGTVGDSRRPPARFDRLRHRLLPMYSYDPAEELQESEQELLVEAEDTRVGDPLRFGDGSLQHKRCRPTGQHHASLPRQHHDAV</sequence>
<dbReference type="Ensembl" id="ENSACCT00020020594.1">
    <property type="protein sequence ID" value="ENSACCP00020019728.1"/>
    <property type="gene ID" value="ENSACCG00020013578.1"/>
</dbReference>
<organism evidence="2 3">
    <name type="scientific">Aquila chrysaetos chrysaetos</name>
    <dbReference type="NCBI Taxonomy" id="223781"/>
    <lineage>
        <taxon>Eukaryota</taxon>
        <taxon>Metazoa</taxon>
        <taxon>Chordata</taxon>
        <taxon>Craniata</taxon>
        <taxon>Vertebrata</taxon>
        <taxon>Euteleostomi</taxon>
        <taxon>Archelosauria</taxon>
        <taxon>Archosauria</taxon>
        <taxon>Dinosauria</taxon>
        <taxon>Saurischia</taxon>
        <taxon>Theropoda</taxon>
        <taxon>Coelurosauria</taxon>
        <taxon>Aves</taxon>
        <taxon>Neognathae</taxon>
        <taxon>Neoaves</taxon>
        <taxon>Telluraves</taxon>
        <taxon>Accipitrimorphae</taxon>
        <taxon>Accipitriformes</taxon>
        <taxon>Accipitridae</taxon>
        <taxon>Accipitrinae</taxon>
        <taxon>Aquila</taxon>
    </lineage>
</organism>
<feature type="region of interest" description="Disordered" evidence="1">
    <location>
        <begin position="1"/>
        <end position="21"/>
    </location>
</feature>
<dbReference type="AlphaFoldDB" id="A0A663F6H0"/>
<evidence type="ECO:0000313" key="3">
    <source>
        <dbReference type="Proteomes" id="UP000472275"/>
    </source>
</evidence>
<feature type="region of interest" description="Disordered" evidence="1">
    <location>
        <begin position="57"/>
        <end position="92"/>
    </location>
</feature>
<reference evidence="2" key="2">
    <citation type="submission" date="2025-09" db="UniProtKB">
        <authorList>
            <consortium name="Ensembl"/>
        </authorList>
    </citation>
    <scope>IDENTIFICATION</scope>
</reference>
<dbReference type="Proteomes" id="UP000472275">
    <property type="component" value="Chromosome 24"/>
</dbReference>
<keyword evidence="3" id="KW-1185">Reference proteome</keyword>
<protein>
    <recommendedName>
        <fullName evidence="4">Small integral membrane protein 29</fullName>
    </recommendedName>
</protein>
<name>A0A663F6H0_AQUCH</name>
<evidence type="ECO:0000256" key="1">
    <source>
        <dbReference type="SAM" id="MobiDB-lite"/>
    </source>
</evidence>
<dbReference type="InParanoid" id="A0A663F6H0"/>
<dbReference type="InterPro" id="IPR043239">
    <property type="entry name" value="SMIM29"/>
</dbReference>
<dbReference type="PANTHER" id="PTHR47730">
    <property type="entry name" value="SMALL INTEGRAL MEMBRANE PROTEIN 29"/>
    <property type="match status" value="1"/>
</dbReference>
<dbReference type="GeneTree" id="ENSGT00980000202402"/>
<dbReference type="PANTHER" id="PTHR47730:SF1">
    <property type="entry name" value="SMALL INTEGRAL MEMBRANE PROTEIN 29"/>
    <property type="match status" value="1"/>
</dbReference>
<accession>A0A663F6H0</accession>
<evidence type="ECO:0008006" key="4">
    <source>
        <dbReference type="Google" id="ProtNLM"/>
    </source>
</evidence>
<proteinExistence type="predicted"/>